<evidence type="ECO:0000259" key="1">
    <source>
        <dbReference type="Pfam" id="PF02627"/>
    </source>
</evidence>
<dbReference type="NCBIfam" id="TIGR00778">
    <property type="entry name" value="ahpD_dom"/>
    <property type="match status" value="1"/>
</dbReference>
<evidence type="ECO:0000313" key="2">
    <source>
        <dbReference type="EMBL" id="NSL88795.1"/>
    </source>
</evidence>
<evidence type="ECO:0000313" key="3">
    <source>
        <dbReference type="Proteomes" id="UP000281028"/>
    </source>
</evidence>
<accession>A0A433WGQ6</accession>
<dbReference type="AlphaFoldDB" id="A0A433WGQ6"/>
<feature type="domain" description="Carboxymuconolactone decarboxylase-like" evidence="1">
    <location>
        <begin position="25"/>
        <end position="101"/>
    </location>
</feature>
<dbReference type="SUPFAM" id="SSF69118">
    <property type="entry name" value="AhpD-like"/>
    <property type="match status" value="1"/>
</dbReference>
<name>A0A433WGQ6_9BACT</name>
<dbReference type="EMBL" id="RIAR02000001">
    <property type="protein sequence ID" value="NSL88795.1"/>
    <property type="molecule type" value="Genomic_DNA"/>
</dbReference>
<dbReference type="Proteomes" id="UP000281028">
    <property type="component" value="Unassembled WGS sequence"/>
</dbReference>
<sequence length="109" mass="12064">MKHLSDPAYQQRIADLMQGAPLQSKAWIAFDQSVEHADNHLPAKYRELTAIAVAVALQCPYCIEKHTVKAKELGISREELAEAVMIASAIRSGATLAYGLQTMEHFRKA</sequence>
<keyword evidence="3" id="KW-1185">Reference proteome</keyword>
<organism evidence="2 3">
    <name type="scientific">Chitinophaga solisilvae</name>
    <dbReference type="NCBI Taxonomy" id="1233460"/>
    <lineage>
        <taxon>Bacteria</taxon>
        <taxon>Pseudomonadati</taxon>
        <taxon>Bacteroidota</taxon>
        <taxon>Chitinophagia</taxon>
        <taxon>Chitinophagales</taxon>
        <taxon>Chitinophagaceae</taxon>
        <taxon>Chitinophaga</taxon>
    </lineage>
</organism>
<dbReference type="Gene3D" id="1.20.1290.10">
    <property type="entry name" value="AhpD-like"/>
    <property type="match status" value="1"/>
</dbReference>
<dbReference type="PANTHER" id="PTHR33930:SF2">
    <property type="entry name" value="BLR3452 PROTEIN"/>
    <property type="match status" value="1"/>
</dbReference>
<proteinExistence type="predicted"/>
<protein>
    <submittedName>
        <fullName evidence="2">Carboxymuconolactone decarboxylase family protein</fullName>
    </submittedName>
</protein>
<dbReference type="OrthoDB" id="9806086at2"/>
<comment type="caution">
    <text evidence="2">The sequence shown here is derived from an EMBL/GenBank/DDBJ whole genome shotgun (WGS) entry which is preliminary data.</text>
</comment>
<gene>
    <name evidence="2" type="ORF">ECE50_018275</name>
</gene>
<dbReference type="PANTHER" id="PTHR33930">
    <property type="entry name" value="ALKYL HYDROPEROXIDE REDUCTASE AHPD"/>
    <property type="match status" value="1"/>
</dbReference>
<dbReference type="GO" id="GO:0051920">
    <property type="term" value="F:peroxiredoxin activity"/>
    <property type="evidence" value="ECO:0007669"/>
    <property type="project" value="InterPro"/>
</dbReference>
<dbReference type="InterPro" id="IPR003779">
    <property type="entry name" value="CMD-like"/>
</dbReference>
<dbReference type="InterPro" id="IPR004675">
    <property type="entry name" value="AhpD_core"/>
</dbReference>
<dbReference type="InterPro" id="IPR029032">
    <property type="entry name" value="AhpD-like"/>
</dbReference>
<dbReference type="Pfam" id="PF02627">
    <property type="entry name" value="CMD"/>
    <property type="match status" value="1"/>
</dbReference>
<reference evidence="2" key="1">
    <citation type="submission" date="2020-05" db="EMBL/GenBank/DDBJ databases">
        <title>Chitinophaga laudate sp. nov., isolated from a tropical peat swamp.</title>
        <authorList>
            <person name="Goh C.B.S."/>
            <person name="Lee M.S."/>
            <person name="Parimannan S."/>
            <person name="Pasbakhsh P."/>
            <person name="Yule C.M."/>
            <person name="Rajandas H."/>
            <person name="Loke S."/>
            <person name="Croft L."/>
            <person name="Tan J.B.L."/>
        </authorList>
    </citation>
    <scope>NUCLEOTIDE SEQUENCE</scope>
    <source>
        <strain evidence="2">Mgbs1</strain>
    </source>
</reference>